<dbReference type="Proteomes" id="UP000346198">
    <property type="component" value="Unassembled WGS sequence"/>
</dbReference>
<dbReference type="EMBL" id="CAAHFH010000002">
    <property type="protein sequence ID" value="VGO21683.1"/>
    <property type="molecule type" value="Genomic_DNA"/>
</dbReference>
<evidence type="ECO:0000259" key="2">
    <source>
        <dbReference type="Pfam" id="PF12708"/>
    </source>
</evidence>
<dbReference type="AlphaFoldDB" id="A0A6C2UP10"/>
<dbReference type="Gene3D" id="2.160.20.10">
    <property type="entry name" value="Single-stranded right-handed beta-helix, Pectin lyase-like"/>
    <property type="match status" value="1"/>
</dbReference>
<keyword evidence="4" id="KW-1185">Reference proteome</keyword>
<name>A0A6C2UP10_9BACT</name>
<gene>
    <name evidence="3" type="ORF">SCARR_03757</name>
</gene>
<dbReference type="SUPFAM" id="SSF51126">
    <property type="entry name" value="Pectin lyase-like"/>
    <property type="match status" value="1"/>
</dbReference>
<dbReference type="InterPro" id="IPR024535">
    <property type="entry name" value="RHGA/B-epi-like_pectate_lyase"/>
</dbReference>
<reference evidence="3 4" key="1">
    <citation type="submission" date="2019-04" db="EMBL/GenBank/DDBJ databases">
        <authorList>
            <person name="Van Vliet M D."/>
        </authorList>
    </citation>
    <scope>NUCLEOTIDE SEQUENCE [LARGE SCALE GENOMIC DNA]</scope>
    <source>
        <strain evidence="3 4">F21</strain>
    </source>
</reference>
<dbReference type="Pfam" id="PF12708">
    <property type="entry name" value="Pect-lyase_RHGA_epim"/>
    <property type="match status" value="1"/>
</dbReference>
<dbReference type="RefSeq" id="WP_136063123.1">
    <property type="nucleotide sequence ID" value="NZ_CAAHFH010000002.1"/>
</dbReference>
<accession>A0A6C2UP10</accession>
<evidence type="ECO:0000313" key="3">
    <source>
        <dbReference type="EMBL" id="VGO21683.1"/>
    </source>
</evidence>
<proteinExistence type="predicted"/>
<evidence type="ECO:0000313" key="4">
    <source>
        <dbReference type="Proteomes" id="UP000346198"/>
    </source>
</evidence>
<evidence type="ECO:0000256" key="1">
    <source>
        <dbReference type="SAM" id="SignalP"/>
    </source>
</evidence>
<protein>
    <recommendedName>
        <fullName evidence="2">Rhamnogalacturonase A/B/Epimerase-like pectate lyase domain-containing protein</fullName>
    </recommendedName>
</protein>
<keyword evidence="1" id="KW-0732">Signal</keyword>
<dbReference type="InterPro" id="IPR012334">
    <property type="entry name" value="Pectin_lyas_fold"/>
</dbReference>
<dbReference type="InterPro" id="IPR011050">
    <property type="entry name" value="Pectin_lyase_fold/virulence"/>
</dbReference>
<sequence>MINNNYFRLFGAVLVISVLSVSQVVAGYPDVQDRVEPTTIYPPSFSAFNPPVDASMAINAVAPQTAEWTRQSQPGDTMALTAENLNQNFLEFVVYGENAERVAVACDIVHVDGRQAAVTLSDALTPNEFYLMWLGNANGFGEPVGINQTEAWWVGFDQVDPGETFYVYGRNLKLGAGECHLYIKELDRWLTSANANPYRAPFIMPSNVPAGTYTIYAHNGHGKVYGWAKPMIIKVDNPYDWSGNQYNLVTDFGANGTDKNDDQEAFNAMQDAVSANPGSTVTIPAGTYYLSGYFTAKPYTRYYGAGMGQTVIKPLPTRGKGDYLRSGSSYELKDMTFVADETIVTDNAFKFNEAWAHDALLERVEFIDTREEDYGLHGFLSLNKSARQTLRGCRFITYHSVLVGQASYLRMENCEFLGCHDNNQMMTMGGGGFNDISGCTAQNYDMSDASDGFGWAKGRWIVVSSRFSNIYLGGNRTVQIQPRDPTPFVLGLKVSSVGEFGNVQQTWYGTFGEQTLSFSTDIPDELHGRGNNSIPWSGAMATLVADGGAVTRDYRVRTLDAHNNTLTIQVTSPLATDQNWETVEIKDIVDGNAGEQILFEGPQPRQAGWITGATDGSVFISSADASGGLGATELFITGGRGLGQARPINSINATTGEVILEESWQVAPDNTSTYSMGIGAGNVAIYDNDFSGRESGIGFDHRATTALQANNAYNLIFADNTLTNVRNGVRLYGYHSEMDSLSGKSAPAPNFFFQCINNVFSGVADGFVVDVFSSGSNPLVPGDSWSLGHMFRGNRMENITYQAAFHFRDGNDADGAIGMNVIDGNQVSDLSYVENNGSIVSYADVLDLDPYASDQVLVNNRFFGHSKIAGLDSLNVVLRGNYWSGFSSTYSTDFSRLSIPQPVAKSSTVVLWNTGTSSMNWTSPTLGGGVIVAEGSTNLNDVPEGVHTIIAGSQTMQIEVFHLSPATLTELVSFPVLGLDGELVSAELVNQETGGRRALGPWNSPATISVEGLSGPGELLIIKKWDAVKNIWIPVSTNLIGRSPR</sequence>
<feature type="chain" id="PRO_5025573134" description="Rhamnogalacturonase A/B/Epimerase-like pectate lyase domain-containing protein" evidence="1">
    <location>
        <begin position="27"/>
        <end position="1045"/>
    </location>
</feature>
<feature type="signal peptide" evidence="1">
    <location>
        <begin position="1"/>
        <end position="26"/>
    </location>
</feature>
<organism evidence="3 4">
    <name type="scientific">Pontiella sulfatireligans</name>
    <dbReference type="NCBI Taxonomy" id="2750658"/>
    <lineage>
        <taxon>Bacteria</taxon>
        <taxon>Pseudomonadati</taxon>
        <taxon>Kiritimatiellota</taxon>
        <taxon>Kiritimatiellia</taxon>
        <taxon>Kiritimatiellales</taxon>
        <taxon>Pontiellaceae</taxon>
        <taxon>Pontiella</taxon>
    </lineage>
</organism>
<feature type="domain" description="Rhamnogalacturonase A/B/Epimerase-like pectate lyase" evidence="2">
    <location>
        <begin position="249"/>
        <end position="349"/>
    </location>
</feature>